<keyword evidence="3" id="KW-0472">Membrane</keyword>
<evidence type="ECO:0000313" key="6">
    <source>
        <dbReference type="Proteomes" id="UP001234178"/>
    </source>
</evidence>
<reference evidence="5 6" key="1">
    <citation type="journal article" date="2023" name="Nucleic Acids Res.">
        <title>The hologenome of Daphnia magna reveals possible DNA methylation and microbiome-mediated evolution of the host genome.</title>
        <authorList>
            <person name="Chaturvedi A."/>
            <person name="Li X."/>
            <person name="Dhandapani V."/>
            <person name="Marshall H."/>
            <person name="Kissane S."/>
            <person name="Cuenca-Cambronero M."/>
            <person name="Asole G."/>
            <person name="Calvet F."/>
            <person name="Ruiz-Romero M."/>
            <person name="Marangio P."/>
            <person name="Guigo R."/>
            <person name="Rago D."/>
            <person name="Mirbahai L."/>
            <person name="Eastwood N."/>
            <person name="Colbourne J.K."/>
            <person name="Zhou J."/>
            <person name="Mallon E."/>
            <person name="Orsini L."/>
        </authorList>
    </citation>
    <scope>NUCLEOTIDE SEQUENCE [LARGE SCALE GENOMIC DNA]</scope>
    <source>
        <strain evidence="5">LRV0_1</strain>
    </source>
</reference>
<feature type="compositionally biased region" description="Low complexity" evidence="2">
    <location>
        <begin position="529"/>
        <end position="545"/>
    </location>
</feature>
<dbReference type="PANTHER" id="PTHR46560">
    <property type="entry name" value="CYPHER, ISOFORM B"/>
    <property type="match status" value="1"/>
</dbReference>
<comment type="caution">
    <text evidence="5">The sequence shown here is derived from an EMBL/GenBank/DDBJ whole genome shotgun (WGS) entry which is preliminary data.</text>
</comment>
<feature type="compositionally biased region" description="Basic and acidic residues" evidence="2">
    <location>
        <begin position="548"/>
        <end position="561"/>
    </location>
</feature>
<feature type="transmembrane region" description="Helical" evidence="3">
    <location>
        <begin position="668"/>
        <end position="691"/>
    </location>
</feature>
<keyword evidence="1" id="KW-1015">Disulfide bond</keyword>
<protein>
    <recommendedName>
        <fullName evidence="4">ZP domain-containing protein</fullName>
    </recommendedName>
</protein>
<feature type="region of interest" description="Disordered" evidence="2">
    <location>
        <begin position="524"/>
        <end position="565"/>
    </location>
</feature>
<feature type="domain" description="ZP" evidence="4">
    <location>
        <begin position="1"/>
        <end position="213"/>
    </location>
</feature>
<dbReference type="EMBL" id="JAOYFB010000002">
    <property type="protein sequence ID" value="KAK4007811.1"/>
    <property type="molecule type" value="Genomic_DNA"/>
</dbReference>
<evidence type="ECO:0000313" key="5">
    <source>
        <dbReference type="EMBL" id="KAK4007811.1"/>
    </source>
</evidence>
<name>A0ABQ9Z4K4_9CRUS</name>
<gene>
    <name evidence="5" type="ORF">OUZ56_012963</name>
</gene>
<dbReference type="Gene3D" id="2.60.40.4100">
    <property type="entry name" value="Zona pellucida, ZP-C domain"/>
    <property type="match status" value="1"/>
</dbReference>
<evidence type="ECO:0000256" key="3">
    <source>
        <dbReference type="SAM" id="Phobius"/>
    </source>
</evidence>
<dbReference type="InterPro" id="IPR001507">
    <property type="entry name" value="ZP_dom"/>
</dbReference>
<proteinExistence type="predicted"/>
<dbReference type="PROSITE" id="PS51034">
    <property type="entry name" value="ZP_2"/>
    <property type="match status" value="1"/>
</dbReference>
<dbReference type="InterPro" id="IPR055355">
    <property type="entry name" value="ZP-C"/>
</dbReference>
<feature type="compositionally biased region" description="Polar residues" evidence="2">
    <location>
        <begin position="403"/>
        <end position="421"/>
    </location>
</feature>
<dbReference type="PANTHER" id="PTHR46560:SF4">
    <property type="entry name" value="DUSKY"/>
    <property type="match status" value="1"/>
</dbReference>
<dbReference type="Pfam" id="PF00100">
    <property type="entry name" value="Zona_pellucida"/>
    <property type="match status" value="1"/>
</dbReference>
<feature type="compositionally biased region" description="Polar residues" evidence="2">
    <location>
        <begin position="285"/>
        <end position="306"/>
    </location>
</feature>
<feature type="region of interest" description="Disordered" evidence="2">
    <location>
        <begin position="266"/>
        <end position="306"/>
    </location>
</feature>
<keyword evidence="3" id="KW-1133">Transmembrane helix</keyword>
<feature type="region of interest" description="Disordered" evidence="2">
    <location>
        <begin position="398"/>
        <end position="421"/>
    </location>
</feature>
<evidence type="ECO:0000256" key="2">
    <source>
        <dbReference type="SAM" id="MobiDB-lite"/>
    </source>
</evidence>
<accession>A0ABQ9Z4K4</accession>
<keyword evidence="3" id="KW-0812">Transmembrane</keyword>
<dbReference type="InterPro" id="IPR042235">
    <property type="entry name" value="ZP-C_dom"/>
</dbReference>
<keyword evidence="6" id="KW-1185">Reference proteome</keyword>
<dbReference type="Proteomes" id="UP001234178">
    <property type="component" value="Unassembled WGS sequence"/>
</dbReference>
<evidence type="ECO:0000256" key="1">
    <source>
        <dbReference type="ARBA" id="ARBA00023157"/>
    </source>
</evidence>
<sequence>MQGCGTNNEADAGSNLASNVIVIQNDAIVQEIWDSAQKLNCRWTDRVTKTVSVRPLTIDMLEAVDAKFINADDDAVDVWMDLQQGRWPTSKSIDSAVRIGEQLSLVVGISDPSAEMDLQVRDCYAHSTPELTDPSAFRVQLTDTEGCVMKTKLLGPFSKDRATNGPYAGSLVKWSSVSAFSFPDNMQVFTSCNVEICKGACEPNPCQPESESHSDGVLLPEAETTTAKATTLPPVVVLFPTVPPPRTQAPPVTAAVTTVRITTARVTTPSYSTPAPPAPPAPTVERTQPPVTTPRYTTPAPTQPSVQDEIQLPSLDYLPPSLDYLPPVLVKDKPAYNSVPTETEPDCNFGSKDSRCFFPAQPKSTLPPKIIPPTTTLEPPPPPPSTVLITPYVCQPESGDPRCSTSDSASQATVAPDSYPSSTYVPDKIPLATVPPATIPPIKIAPTTTPSATIPPARIPPITFLPVTFPLSTTPAAIPTTKKVTCYQGSGNSECLDANPKGSQLPVSLCPPGSLDPECVFVPGGSNDSPVTSPSTQPTTRPTISRVSTDKAAMESKKDGSVDSWKGDPATHAFHMFHFQRGDGRRDRKNLPNKKLRRSADDKEIVIGRAEFAQVRLTRSVRVLPAAMAVEPISSSFEYLRQPEQFLELRGRTNSLAEQTFCVTTFSLAASAVLIITALLGLITIIVFLAIKYSTAIKILAKLRSSRL</sequence>
<evidence type="ECO:0000259" key="4">
    <source>
        <dbReference type="PROSITE" id="PS51034"/>
    </source>
</evidence>
<organism evidence="5 6">
    <name type="scientific">Daphnia magna</name>
    <dbReference type="NCBI Taxonomy" id="35525"/>
    <lineage>
        <taxon>Eukaryota</taxon>
        <taxon>Metazoa</taxon>
        <taxon>Ecdysozoa</taxon>
        <taxon>Arthropoda</taxon>
        <taxon>Crustacea</taxon>
        <taxon>Branchiopoda</taxon>
        <taxon>Diplostraca</taxon>
        <taxon>Cladocera</taxon>
        <taxon>Anomopoda</taxon>
        <taxon>Daphniidae</taxon>
        <taxon>Daphnia</taxon>
    </lineage>
</organism>